<accession>A0A1H4W8C0</accession>
<name>A0A1H4W8C0_9PSEU</name>
<reference evidence="2" key="1">
    <citation type="submission" date="2016-10" db="EMBL/GenBank/DDBJ databases">
        <authorList>
            <person name="Varghese N."/>
            <person name="Submissions S."/>
        </authorList>
    </citation>
    <scope>NUCLEOTIDE SEQUENCE [LARGE SCALE GENOMIC DNA]</scope>
    <source>
        <strain evidence="2">DSM 44544</strain>
    </source>
</reference>
<dbReference type="STRING" id="208445.SAMN04489727_5498"/>
<sequence>MRHRVAVAPRSRSEVILVSPGVRCLPRGSHRTP</sequence>
<organism evidence="1 2">
    <name type="scientific">Amycolatopsis tolypomycina</name>
    <dbReference type="NCBI Taxonomy" id="208445"/>
    <lineage>
        <taxon>Bacteria</taxon>
        <taxon>Bacillati</taxon>
        <taxon>Actinomycetota</taxon>
        <taxon>Actinomycetes</taxon>
        <taxon>Pseudonocardiales</taxon>
        <taxon>Pseudonocardiaceae</taxon>
        <taxon>Amycolatopsis</taxon>
    </lineage>
</organism>
<evidence type="ECO:0000313" key="1">
    <source>
        <dbReference type="EMBL" id="SEC89586.1"/>
    </source>
</evidence>
<evidence type="ECO:0000313" key="2">
    <source>
        <dbReference type="Proteomes" id="UP000199622"/>
    </source>
</evidence>
<dbReference type="Proteomes" id="UP000199622">
    <property type="component" value="Unassembled WGS sequence"/>
</dbReference>
<gene>
    <name evidence="1" type="ORF">SAMN04489727_5498</name>
</gene>
<keyword evidence="2" id="KW-1185">Reference proteome</keyword>
<protein>
    <submittedName>
        <fullName evidence="1">Uncharacterized protein</fullName>
    </submittedName>
</protein>
<dbReference type="EMBL" id="FNSO01000004">
    <property type="protein sequence ID" value="SEC89586.1"/>
    <property type="molecule type" value="Genomic_DNA"/>
</dbReference>
<dbReference type="AlphaFoldDB" id="A0A1H4W8C0"/>
<proteinExistence type="predicted"/>